<feature type="non-terminal residue" evidence="2">
    <location>
        <position position="1"/>
    </location>
</feature>
<feature type="domain" description="Sulphur oxidation protein SoxZ" evidence="1">
    <location>
        <begin position="1"/>
        <end position="38"/>
    </location>
</feature>
<dbReference type="EMBL" id="UOFR01000010">
    <property type="protein sequence ID" value="VAW91246.1"/>
    <property type="molecule type" value="Genomic_DNA"/>
</dbReference>
<dbReference type="Gene3D" id="2.60.40.10">
    <property type="entry name" value="Immunoglobulins"/>
    <property type="match status" value="1"/>
</dbReference>
<name>A0A3B1AF49_9ZZZZ</name>
<gene>
    <name evidence="3" type="ORF">MNBD_GAMMA21-2604</name>
    <name evidence="2" type="ORF">MNBD_GAMMA21-292</name>
</gene>
<evidence type="ECO:0000313" key="2">
    <source>
        <dbReference type="EMBL" id="VAW91246.1"/>
    </source>
</evidence>
<dbReference type="Pfam" id="PF08770">
    <property type="entry name" value="SoxZ"/>
    <property type="match status" value="1"/>
</dbReference>
<dbReference type="InterPro" id="IPR014756">
    <property type="entry name" value="Ig_E-set"/>
</dbReference>
<proteinExistence type="predicted"/>
<protein>
    <recommendedName>
        <fullName evidence="1">Sulphur oxidation protein SoxZ domain-containing protein</fullName>
    </recommendedName>
</protein>
<dbReference type="SUPFAM" id="SSF81296">
    <property type="entry name" value="E set domains"/>
    <property type="match status" value="1"/>
</dbReference>
<evidence type="ECO:0000313" key="3">
    <source>
        <dbReference type="EMBL" id="VAW98158.1"/>
    </source>
</evidence>
<dbReference type="InterPro" id="IPR014880">
    <property type="entry name" value="SoxZ_dom"/>
</dbReference>
<evidence type="ECO:0000259" key="1">
    <source>
        <dbReference type="Pfam" id="PF08770"/>
    </source>
</evidence>
<accession>A0A3B1AF49</accession>
<organism evidence="2">
    <name type="scientific">hydrothermal vent metagenome</name>
    <dbReference type="NCBI Taxonomy" id="652676"/>
    <lineage>
        <taxon>unclassified sequences</taxon>
        <taxon>metagenomes</taxon>
        <taxon>ecological metagenomes</taxon>
    </lineage>
</organism>
<dbReference type="AlphaFoldDB" id="A0A3B1AF49"/>
<reference evidence="2" key="1">
    <citation type="submission" date="2018-06" db="EMBL/GenBank/DDBJ databases">
        <authorList>
            <person name="Zhirakovskaya E."/>
        </authorList>
    </citation>
    <scope>NUCLEOTIDE SEQUENCE</scope>
</reference>
<dbReference type="EMBL" id="UOFR01000057">
    <property type="protein sequence ID" value="VAW98158.1"/>
    <property type="molecule type" value="Genomic_DNA"/>
</dbReference>
<sequence>PAVSKNPYVSVILTGAKAGDAIELSWVDNKGGKDSASTKIK</sequence>
<dbReference type="InterPro" id="IPR013783">
    <property type="entry name" value="Ig-like_fold"/>
</dbReference>